<reference evidence="1 2" key="1">
    <citation type="submission" date="2018-04" db="EMBL/GenBank/DDBJ databases">
        <authorList>
            <person name="Harrington T."/>
            <person name="Washburn E."/>
            <person name="Bricker J."/>
            <person name="McKinney A."/>
            <person name="Betsko A.J."/>
            <person name="Garlena R.A."/>
            <person name="Russell D.A."/>
            <person name="Pope W.A."/>
            <person name="Jacobs-Sera D."/>
            <person name="Hatfull G.F."/>
        </authorList>
    </citation>
    <scope>NUCLEOTIDE SEQUENCE [LARGE SCALE GENOMIC DNA]</scope>
</reference>
<protein>
    <submittedName>
        <fullName evidence="1">Uncharacterized protein</fullName>
    </submittedName>
</protein>
<name>A0A2Z4Q4K7_9CAUD</name>
<accession>A0A2Z4Q4K7</accession>
<dbReference type="Proteomes" id="UP000251068">
    <property type="component" value="Segment"/>
</dbReference>
<organism evidence="1 2">
    <name type="scientific">Microbacterium phage AnnaSerena</name>
    <dbReference type="NCBI Taxonomy" id="2201432"/>
    <lineage>
        <taxon>Viruses</taxon>
        <taxon>Duplodnaviria</taxon>
        <taxon>Heunggongvirae</taxon>
        <taxon>Uroviricota</taxon>
        <taxon>Caudoviricetes</taxon>
        <taxon>Krampusvirus</taxon>
        <taxon>Krampusvirus krampus</taxon>
    </lineage>
</organism>
<dbReference type="EMBL" id="MH271292">
    <property type="protein sequence ID" value="AWY04463.1"/>
    <property type="molecule type" value="Genomic_DNA"/>
</dbReference>
<proteinExistence type="predicted"/>
<sequence>MKLFGQRVLLWYHRAFLNHRQQDIDTQDGVYSRCECSPSTFRLVSRVR</sequence>
<gene>
    <name evidence="1" type="primary">7</name>
    <name evidence="1" type="ORF">SEA_ANNASERENA_7</name>
</gene>
<evidence type="ECO:0000313" key="2">
    <source>
        <dbReference type="Proteomes" id="UP000251068"/>
    </source>
</evidence>
<evidence type="ECO:0000313" key="1">
    <source>
        <dbReference type="EMBL" id="AWY04463.1"/>
    </source>
</evidence>